<feature type="transmembrane region" description="Helical" evidence="1">
    <location>
        <begin position="28"/>
        <end position="45"/>
    </location>
</feature>
<keyword evidence="3" id="KW-1185">Reference proteome</keyword>
<keyword evidence="1" id="KW-1133">Transmembrane helix</keyword>
<proteinExistence type="predicted"/>
<evidence type="ECO:0000256" key="1">
    <source>
        <dbReference type="SAM" id="Phobius"/>
    </source>
</evidence>
<dbReference type="KEGG" id="mprn:Q3V37_25255"/>
<accession>A0AAJ6HU93</accession>
<gene>
    <name evidence="2" type="ORF">Q3V37_25255</name>
</gene>
<dbReference type="Proteomes" id="UP001235874">
    <property type="component" value="Chromosome"/>
</dbReference>
<sequence>MTDHNRTAPVATGSTSDSADRRKLLRPVLWLVLIVSAVINATMSITGQNVFVGGGFGLITLAAAVGLVVHHYRHRA</sequence>
<feature type="transmembrane region" description="Helical" evidence="1">
    <location>
        <begin position="51"/>
        <end position="72"/>
    </location>
</feature>
<protein>
    <submittedName>
        <fullName evidence="2">Uncharacterized protein</fullName>
    </submittedName>
</protein>
<keyword evidence="1" id="KW-0812">Transmembrane</keyword>
<name>A0AAJ6HU93_9ACTN</name>
<reference evidence="2 3" key="1">
    <citation type="submission" date="2023-07" db="EMBL/GenBank/DDBJ databases">
        <title>Micromonospora profundi TRM 95458 converts glycerol to a new osmotic compound.</title>
        <authorList>
            <person name="Lu D."/>
        </authorList>
    </citation>
    <scope>NUCLEOTIDE SEQUENCE [LARGE SCALE GENOMIC DNA]</scope>
    <source>
        <strain evidence="2 3">TRM95458</strain>
    </source>
</reference>
<dbReference type="AlphaFoldDB" id="A0AAJ6HU93"/>
<keyword evidence="1" id="KW-0472">Membrane</keyword>
<dbReference type="EMBL" id="CP130472">
    <property type="protein sequence ID" value="WLS44663.1"/>
    <property type="molecule type" value="Genomic_DNA"/>
</dbReference>
<evidence type="ECO:0000313" key="2">
    <source>
        <dbReference type="EMBL" id="WLS44663.1"/>
    </source>
</evidence>
<organism evidence="2 3">
    <name type="scientific">Micromonospora profundi</name>
    <dbReference type="NCBI Taxonomy" id="1420889"/>
    <lineage>
        <taxon>Bacteria</taxon>
        <taxon>Bacillati</taxon>
        <taxon>Actinomycetota</taxon>
        <taxon>Actinomycetes</taxon>
        <taxon>Micromonosporales</taxon>
        <taxon>Micromonosporaceae</taxon>
        <taxon>Micromonospora</taxon>
    </lineage>
</organism>
<dbReference type="RefSeq" id="WP_053660852.1">
    <property type="nucleotide sequence ID" value="NZ_CP130472.1"/>
</dbReference>
<evidence type="ECO:0000313" key="3">
    <source>
        <dbReference type="Proteomes" id="UP001235874"/>
    </source>
</evidence>